<dbReference type="Proteomes" id="UP001431209">
    <property type="component" value="Unassembled WGS sequence"/>
</dbReference>
<keyword evidence="3" id="KW-1185">Reference proteome</keyword>
<sequence length="114" mass="13081">MSKKTTGRDKKSPVTQQGNFNAEAFFNNSNQTINQTPLPESDEMFNAMELEQQFLQPKKEFNEQEAVNYLKSAFKDTARNAKKYEPNTNTNTPTTTATNQDNSNSSWIEVRKHK</sequence>
<evidence type="ECO:0000313" key="2">
    <source>
        <dbReference type="EMBL" id="KAL0488761.1"/>
    </source>
</evidence>
<dbReference type="AlphaFoldDB" id="A0AAW2ZHZ3"/>
<evidence type="ECO:0000313" key="3">
    <source>
        <dbReference type="Proteomes" id="UP001431209"/>
    </source>
</evidence>
<name>A0AAW2ZHZ3_9EUKA</name>
<organism evidence="2 3">
    <name type="scientific">Acrasis kona</name>
    <dbReference type="NCBI Taxonomy" id="1008807"/>
    <lineage>
        <taxon>Eukaryota</taxon>
        <taxon>Discoba</taxon>
        <taxon>Heterolobosea</taxon>
        <taxon>Tetramitia</taxon>
        <taxon>Eutetramitia</taxon>
        <taxon>Acrasidae</taxon>
        <taxon>Acrasis</taxon>
    </lineage>
</organism>
<gene>
    <name evidence="2" type="ORF">AKO1_003891</name>
</gene>
<feature type="region of interest" description="Disordered" evidence="1">
    <location>
        <begin position="78"/>
        <end position="114"/>
    </location>
</feature>
<feature type="compositionally biased region" description="Low complexity" evidence="1">
    <location>
        <begin position="19"/>
        <end position="30"/>
    </location>
</feature>
<feature type="compositionally biased region" description="Basic and acidic residues" evidence="1">
    <location>
        <begin position="1"/>
        <end position="12"/>
    </location>
</feature>
<reference evidence="2 3" key="1">
    <citation type="submission" date="2024-03" db="EMBL/GenBank/DDBJ databases">
        <title>The Acrasis kona genome and developmental transcriptomes reveal deep origins of eukaryotic multicellular pathways.</title>
        <authorList>
            <person name="Sheikh S."/>
            <person name="Fu C.-J."/>
            <person name="Brown M.W."/>
            <person name="Baldauf S.L."/>
        </authorList>
    </citation>
    <scope>NUCLEOTIDE SEQUENCE [LARGE SCALE GENOMIC DNA]</scope>
    <source>
        <strain evidence="2 3">ATCC MYA-3509</strain>
    </source>
</reference>
<evidence type="ECO:0000256" key="1">
    <source>
        <dbReference type="SAM" id="MobiDB-lite"/>
    </source>
</evidence>
<proteinExistence type="predicted"/>
<feature type="region of interest" description="Disordered" evidence="1">
    <location>
        <begin position="1"/>
        <end position="39"/>
    </location>
</feature>
<protein>
    <submittedName>
        <fullName evidence="2">SET9</fullName>
    </submittedName>
</protein>
<comment type="caution">
    <text evidence="2">The sequence shown here is derived from an EMBL/GenBank/DDBJ whole genome shotgun (WGS) entry which is preliminary data.</text>
</comment>
<feature type="compositionally biased region" description="Low complexity" evidence="1">
    <location>
        <begin position="86"/>
        <end position="99"/>
    </location>
</feature>
<dbReference type="EMBL" id="JAOPGA020001475">
    <property type="protein sequence ID" value="KAL0488761.1"/>
    <property type="molecule type" value="Genomic_DNA"/>
</dbReference>
<accession>A0AAW2ZHZ3</accession>